<proteinExistence type="predicted"/>
<dbReference type="GO" id="GO:0008745">
    <property type="term" value="F:N-acetylmuramoyl-L-alanine amidase activity"/>
    <property type="evidence" value="ECO:0007669"/>
    <property type="project" value="UniProtKB-EC"/>
</dbReference>
<protein>
    <recommendedName>
        <fullName evidence="2">N-acetylmuramoyl-L-alanine amidase</fullName>
        <ecNumber evidence="2">3.5.1.28</ecNumber>
    </recommendedName>
</protein>
<dbReference type="AlphaFoldDB" id="A0A1L7I3F9"/>
<dbReference type="GO" id="GO:0009253">
    <property type="term" value="P:peptidoglycan catabolic process"/>
    <property type="evidence" value="ECO:0007669"/>
    <property type="project" value="InterPro"/>
</dbReference>
<dbReference type="EC" id="3.5.1.28" evidence="2"/>
<evidence type="ECO:0000313" key="6">
    <source>
        <dbReference type="Proteomes" id="UP000186230"/>
    </source>
</evidence>
<reference evidence="5 6" key="1">
    <citation type="submission" date="2016-07" db="EMBL/GenBank/DDBJ databases">
        <title>Multi-omics approach to identify versatile polysaccharide utilization systems of a marine flavobacterium Gramella flava.</title>
        <authorList>
            <person name="Tang K."/>
        </authorList>
    </citation>
    <scope>NUCLEOTIDE SEQUENCE [LARGE SCALE GENOMIC DNA]</scope>
    <source>
        <strain evidence="5 6">JLT2011</strain>
    </source>
</reference>
<dbReference type="InterPro" id="IPR036505">
    <property type="entry name" value="Amidase/PGRP_sf"/>
</dbReference>
<accession>A0A1L7I3F9</accession>
<dbReference type="GO" id="GO:0009254">
    <property type="term" value="P:peptidoglycan turnover"/>
    <property type="evidence" value="ECO:0007669"/>
    <property type="project" value="TreeGrafter"/>
</dbReference>
<dbReference type="Gene3D" id="3.40.80.10">
    <property type="entry name" value="Peptidoglycan recognition protein-like"/>
    <property type="match status" value="1"/>
</dbReference>
<dbReference type="PANTHER" id="PTHR30417:SF1">
    <property type="entry name" value="N-ACETYLMURAMOYL-L-ALANINE AMIDASE AMID"/>
    <property type="match status" value="1"/>
</dbReference>
<name>A0A1L7I3F9_9FLAO</name>
<dbReference type="SUPFAM" id="SSF55846">
    <property type="entry name" value="N-acetylmuramoyl-L-alanine amidase-like"/>
    <property type="match status" value="1"/>
</dbReference>
<dbReference type="Pfam" id="PF01510">
    <property type="entry name" value="Amidase_2"/>
    <property type="match status" value="1"/>
</dbReference>
<evidence type="ECO:0000256" key="2">
    <source>
        <dbReference type="ARBA" id="ARBA00011901"/>
    </source>
</evidence>
<dbReference type="PANTHER" id="PTHR30417">
    <property type="entry name" value="N-ACETYLMURAMOYL-L-ALANINE AMIDASE AMID"/>
    <property type="match status" value="1"/>
</dbReference>
<dbReference type="KEGG" id="gfl:GRFL_1412"/>
<sequence>MATTNFNLRRPNYVVIHHTAQDSVAQTLKTFTLPKTQVSAHYVIAQNGKIYHMLNDYYRAWHAGVGKWGNNQDLNSSSIGIELDNDGFTEFSALQIHSLLKLLGFLKEEYGIPQANFIGHSDLAPSRKVDPNKFFPWKTLAENGYGYWYDEEKIDRIKMAKDSLNSEEFPTALPKELLVPENFDPLLALRIIGYDISKPESAIQAFELHFLQNEPDGKLNDREIKILYNLVFKYL</sequence>
<dbReference type="InterPro" id="IPR036365">
    <property type="entry name" value="PGBD-like_sf"/>
</dbReference>
<dbReference type="GO" id="GO:0071555">
    <property type="term" value="P:cell wall organization"/>
    <property type="evidence" value="ECO:0007669"/>
    <property type="project" value="UniProtKB-KW"/>
</dbReference>
<evidence type="ECO:0000256" key="3">
    <source>
        <dbReference type="ARBA" id="ARBA00022801"/>
    </source>
</evidence>
<comment type="catalytic activity">
    <reaction evidence="1">
        <text>Hydrolyzes the link between N-acetylmuramoyl residues and L-amino acid residues in certain cell-wall glycopeptides.</text>
        <dbReference type="EC" id="3.5.1.28"/>
    </reaction>
</comment>
<dbReference type="GO" id="GO:0019867">
    <property type="term" value="C:outer membrane"/>
    <property type="evidence" value="ECO:0007669"/>
    <property type="project" value="TreeGrafter"/>
</dbReference>
<evidence type="ECO:0000256" key="1">
    <source>
        <dbReference type="ARBA" id="ARBA00001561"/>
    </source>
</evidence>
<dbReference type="InterPro" id="IPR002502">
    <property type="entry name" value="Amidase_domain"/>
</dbReference>
<dbReference type="STRING" id="1229726.GRFL_1412"/>
<keyword evidence="3 5" id="KW-0378">Hydrolase</keyword>
<evidence type="ECO:0000256" key="4">
    <source>
        <dbReference type="ARBA" id="ARBA00023316"/>
    </source>
</evidence>
<organism evidence="5 6">
    <name type="scientific">Christiangramia flava JLT2011</name>
    <dbReference type="NCBI Taxonomy" id="1229726"/>
    <lineage>
        <taxon>Bacteria</taxon>
        <taxon>Pseudomonadati</taxon>
        <taxon>Bacteroidota</taxon>
        <taxon>Flavobacteriia</taxon>
        <taxon>Flavobacteriales</taxon>
        <taxon>Flavobacteriaceae</taxon>
        <taxon>Christiangramia</taxon>
    </lineage>
</organism>
<gene>
    <name evidence="5" type="ORF">GRFL_1412</name>
</gene>
<evidence type="ECO:0000313" key="5">
    <source>
        <dbReference type="EMBL" id="APU68136.1"/>
    </source>
</evidence>
<dbReference type="CDD" id="cd06583">
    <property type="entry name" value="PGRP"/>
    <property type="match status" value="1"/>
</dbReference>
<dbReference type="RefSeq" id="WP_236995894.1">
    <property type="nucleotide sequence ID" value="NZ_AMRU01000001.1"/>
</dbReference>
<keyword evidence="6" id="KW-1185">Reference proteome</keyword>
<dbReference type="InterPro" id="IPR051206">
    <property type="entry name" value="NAMLAA_amidase_2"/>
</dbReference>
<dbReference type="Proteomes" id="UP000186230">
    <property type="component" value="Chromosome"/>
</dbReference>
<dbReference type="SMART" id="SM00644">
    <property type="entry name" value="Ami_2"/>
    <property type="match status" value="1"/>
</dbReference>
<dbReference type="SUPFAM" id="SSF47090">
    <property type="entry name" value="PGBD-like"/>
    <property type="match status" value="1"/>
</dbReference>
<dbReference type="EMBL" id="CP016359">
    <property type="protein sequence ID" value="APU68136.1"/>
    <property type="molecule type" value="Genomic_DNA"/>
</dbReference>
<keyword evidence="4" id="KW-0961">Cell wall biogenesis/degradation</keyword>